<dbReference type="Proteomes" id="UP000239237">
    <property type="component" value="Unassembled WGS sequence"/>
</dbReference>
<reference evidence="3 4" key="2">
    <citation type="submission" date="2018-02" db="EMBL/GenBank/DDBJ databases">
        <authorList>
            <person name="Cohen D.B."/>
            <person name="Kent A.D."/>
        </authorList>
    </citation>
    <scope>NUCLEOTIDE SEQUENCE [LARGE SCALE GENOMIC DNA]</scope>
    <source>
        <strain evidence="3 4">CECT 9216</strain>
    </source>
</reference>
<evidence type="ECO:0000313" key="5">
    <source>
        <dbReference type="Proteomes" id="UP000239237"/>
    </source>
</evidence>
<dbReference type="InterPro" id="IPR023991">
    <property type="entry name" value="Bacteriocin_IIb_lactobn/cerein"/>
</dbReference>
<dbReference type="AlphaFoldDB" id="A0A2N9KG36"/>
<dbReference type="KEGG" id="lsu:A6B45_00420"/>
<keyword evidence="1" id="KW-0472">Membrane</keyword>
<dbReference type="EMBL" id="OKQU01000005">
    <property type="protein sequence ID" value="SPE09786.1"/>
    <property type="molecule type" value="Genomic_DNA"/>
</dbReference>
<protein>
    <recommendedName>
        <fullName evidence="6">Class IIb bacteriocin, lactobin A/cerein 7B family</fullName>
    </recommendedName>
</protein>
<evidence type="ECO:0000313" key="2">
    <source>
        <dbReference type="EMBL" id="SPD94923.1"/>
    </source>
</evidence>
<dbReference type="Proteomes" id="UP000237923">
    <property type="component" value="Unassembled WGS sequence"/>
</dbReference>
<dbReference type="RefSeq" id="WP_072612883.1">
    <property type="nucleotide sequence ID" value="NZ_AP017935.1"/>
</dbReference>
<reference evidence="2 5" key="1">
    <citation type="submission" date="2018-02" db="EMBL/GenBank/DDBJ databases">
        <authorList>
            <person name="Rodrigo-Torres L."/>
            <person name="Arahal R. D."/>
            <person name="Lucena T."/>
        </authorList>
    </citation>
    <scope>NUCLEOTIDE SEQUENCE [LARGE SCALE GENOMIC DNA]</scope>
    <source>
        <strain evidence="2 5">CECT 8486</strain>
    </source>
</reference>
<name>A0A2N9KG36_9LACO</name>
<accession>A0A2N9KG36</accession>
<evidence type="ECO:0000313" key="3">
    <source>
        <dbReference type="EMBL" id="SPE09786.1"/>
    </source>
</evidence>
<dbReference type="NCBIfam" id="TIGR03949">
    <property type="entry name" value="bact_IIb_cerein"/>
    <property type="match status" value="1"/>
</dbReference>
<sequence>MDNYLGLSNFKELNSEELLESGGIAPLIVAGLWIAGGVGGAGVAGFAIGATAGYIANKK</sequence>
<feature type="transmembrane region" description="Helical" evidence="1">
    <location>
        <begin position="23"/>
        <end position="56"/>
    </location>
</feature>
<keyword evidence="5" id="KW-1185">Reference proteome</keyword>
<keyword evidence="1" id="KW-1133">Transmembrane helix</keyword>
<evidence type="ECO:0008006" key="6">
    <source>
        <dbReference type="Google" id="ProtNLM"/>
    </source>
</evidence>
<organism evidence="3 4">
    <name type="scientific">Leuconostoc suionicum</name>
    <dbReference type="NCBI Taxonomy" id="1511761"/>
    <lineage>
        <taxon>Bacteria</taxon>
        <taxon>Bacillati</taxon>
        <taxon>Bacillota</taxon>
        <taxon>Bacilli</taxon>
        <taxon>Lactobacillales</taxon>
        <taxon>Lactobacillaceae</taxon>
        <taxon>Leuconostoc</taxon>
    </lineage>
</organism>
<keyword evidence="1" id="KW-0812">Transmembrane</keyword>
<evidence type="ECO:0000313" key="4">
    <source>
        <dbReference type="Proteomes" id="UP000237923"/>
    </source>
</evidence>
<dbReference type="EMBL" id="OKQR01000006">
    <property type="protein sequence ID" value="SPD94923.1"/>
    <property type="molecule type" value="Genomic_DNA"/>
</dbReference>
<dbReference type="GeneID" id="99673230"/>
<proteinExistence type="predicted"/>
<evidence type="ECO:0000256" key="1">
    <source>
        <dbReference type="SAM" id="Phobius"/>
    </source>
</evidence>
<gene>
    <name evidence="2" type="ORF">LES8486_01981</name>
    <name evidence="3" type="ORF">LES9216_01981</name>
</gene>